<name>A0ABZ1HRM2_STRPH</name>
<protein>
    <submittedName>
        <fullName evidence="2">Uncharacterized protein</fullName>
    </submittedName>
</protein>
<feature type="compositionally biased region" description="Polar residues" evidence="1">
    <location>
        <begin position="42"/>
        <end position="80"/>
    </location>
</feature>
<gene>
    <name evidence="2" type="ORF">OHB35_52875</name>
</gene>
<sequence>MAALIAGVVMGTTNGVSQTIEDVFARLRRRFGRATDEDCTTPGGTQETEADSSGQFGNVHAENNGQVQIGNHNTQYGKGP</sequence>
<evidence type="ECO:0000313" key="3">
    <source>
        <dbReference type="Proteomes" id="UP001340816"/>
    </source>
</evidence>
<feature type="region of interest" description="Disordered" evidence="1">
    <location>
        <begin position="35"/>
        <end position="80"/>
    </location>
</feature>
<dbReference type="EMBL" id="CP109135">
    <property type="protein sequence ID" value="WSD21240.1"/>
    <property type="molecule type" value="Genomic_DNA"/>
</dbReference>
<proteinExistence type="predicted"/>
<accession>A0ABZ1HRM2</accession>
<keyword evidence="3" id="KW-1185">Reference proteome</keyword>
<evidence type="ECO:0000313" key="2">
    <source>
        <dbReference type="EMBL" id="WSD21240.1"/>
    </source>
</evidence>
<dbReference type="RefSeq" id="WP_326762778.1">
    <property type="nucleotide sequence ID" value="NZ_CP109135.1"/>
</dbReference>
<reference evidence="2 3" key="1">
    <citation type="submission" date="2022-10" db="EMBL/GenBank/DDBJ databases">
        <title>The complete genomes of actinobacterial strains from the NBC collection.</title>
        <authorList>
            <person name="Joergensen T.S."/>
            <person name="Alvarez Arevalo M."/>
            <person name="Sterndorff E.B."/>
            <person name="Faurdal D."/>
            <person name="Vuksanovic O."/>
            <person name="Mourched A.-S."/>
            <person name="Charusanti P."/>
            <person name="Shaw S."/>
            <person name="Blin K."/>
            <person name="Weber T."/>
        </authorList>
    </citation>
    <scope>NUCLEOTIDE SEQUENCE [LARGE SCALE GENOMIC DNA]</scope>
    <source>
        <strain evidence="2 3">NBC 01752</strain>
    </source>
</reference>
<dbReference type="Proteomes" id="UP001340816">
    <property type="component" value="Chromosome"/>
</dbReference>
<organism evidence="2 3">
    <name type="scientific">Streptomyces phaeochromogenes</name>
    <dbReference type="NCBI Taxonomy" id="1923"/>
    <lineage>
        <taxon>Bacteria</taxon>
        <taxon>Bacillati</taxon>
        <taxon>Actinomycetota</taxon>
        <taxon>Actinomycetes</taxon>
        <taxon>Kitasatosporales</taxon>
        <taxon>Streptomycetaceae</taxon>
        <taxon>Streptomyces</taxon>
        <taxon>Streptomyces phaeochromogenes group</taxon>
    </lineage>
</organism>
<evidence type="ECO:0000256" key="1">
    <source>
        <dbReference type="SAM" id="MobiDB-lite"/>
    </source>
</evidence>